<feature type="chain" id="PRO_5034187843" description="Cytochrome P450" evidence="14">
    <location>
        <begin position="21"/>
        <end position="540"/>
    </location>
</feature>
<comment type="pathway">
    <text evidence="3">Secondary metabolite biosynthesis; terpenoid biosynthesis.</text>
</comment>
<evidence type="ECO:0000256" key="5">
    <source>
        <dbReference type="ARBA" id="ARBA00022617"/>
    </source>
</evidence>
<evidence type="ECO:0000256" key="12">
    <source>
        <dbReference type="ARBA" id="ARBA00023136"/>
    </source>
</evidence>
<keyword evidence="12" id="KW-0472">Membrane</keyword>
<gene>
    <name evidence="15" type="ORF">D9619_004946</name>
</gene>
<keyword evidence="5 13" id="KW-0349">Heme</keyword>
<feature type="signal peptide" evidence="14">
    <location>
        <begin position="1"/>
        <end position="20"/>
    </location>
</feature>
<evidence type="ECO:0008006" key="17">
    <source>
        <dbReference type="Google" id="ProtNLM"/>
    </source>
</evidence>
<dbReference type="PANTHER" id="PTHR24305:SF166">
    <property type="entry name" value="CYTOCHROME P450 12A4, MITOCHONDRIAL-RELATED"/>
    <property type="match status" value="1"/>
</dbReference>
<protein>
    <recommendedName>
        <fullName evidence="17">Cytochrome P450</fullName>
    </recommendedName>
</protein>
<organism evidence="15 16">
    <name type="scientific">Psilocybe cf. subviscida</name>
    <dbReference type="NCBI Taxonomy" id="2480587"/>
    <lineage>
        <taxon>Eukaryota</taxon>
        <taxon>Fungi</taxon>
        <taxon>Dikarya</taxon>
        <taxon>Basidiomycota</taxon>
        <taxon>Agaricomycotina</taxon>
        <taxon>Agaricomycetes</taxon>
        <taxon>Agaricomycetidae</taxon>
        <taxon>Agaricales</taxon>
        <taxon>Agaricineae</taxon>
        <taxon>Strophariaceae</taxon>
        <taxon>Psilocybe</taxon>
    </lineage>
</organism>
<evidence type="ECO:0000256" key="10">
    <source>
        <dbReference type="ARBA" id="ARBA00023004"/>
    </source>
</evidence>
<dbReference type="Proteomes" id="UP000567179">
    <property type="component" value="Unassembled WGS sequence"/>
</dbReference>
<dbReference type="AlphaFoldDB" id="A0A8H5F8L5"/>
<dbReference type="PRINTS" id="PR00465">
    <property type="entry name" value="EP450IV"/>
</dbReference>
<comment type="similarity">
    <text evidence="4">Belongs to the cytochrome P450 family.</text>
</comment>
<dbReference type="InterPro" id="IPR002403">
    <property type="entry name" value="Cyt_P450_E_grp-IV"/>
</dbReference>
<comment type="caution">
    <text evidence="15">The sequence shown here is derived from an EMBL/GenBank/DDBJ whole genome shotgun (WGS) entry which is preliminary data.</text>
</comment>
<dbReference type="InterPro" id="IPR050121">
    <property type="entry name" value="Cytochrome_P450_monoxygenase"/>
</dbReference>
<evidence type="ECO:0000256" key="9">
    <source>
        <dbReference type="ARBA" id="ARBA00023002"/>
    </source>
</evidence>
<keyword evidence="14" id="KW-0732">Signal</keyword>
<dbReference type="GO" id="GO:0004497">
    <property type="term" value="F:monooxygenase activity"/>
    <property type="evidence" value="ECO:0007669"/>
    <property type="project" value="UniProtKB-KW"/>
</dbReference>
<keyword evidence="16" id="KW-1185">Reference proteome</keyword>
<proteinExistence type="inferred from homology"/>
<keyword evidence="9" id="KW-0560">Oxidoreductase</keyword>
<dbReference type="InterPro" id="IPR001128">
    <property type="entry name" value="Cyt_P450"/>
</dbReference>
<dbReference type="InterPro" id="IPR036396">
    <property type="entry name" value="Cyt_P450_sf"/>
</dbReference>
<dbReference type="Pfam" id="PF00067">
    <property type="entry name" value="p450"/>
    <property type="match status" value="1"/>
</dbReference>
<name>A0A8H5F8L5_9AGAR</name>
<evidence type="ECO:0000256" key="13">
    <source>
        <dbReference type="PIRSR" id="PIRSR602403-1"/>
    </source>
</evidence>
<evidence type="ECO:0000256" key="1">
    <source>
        <dbReference type="ARBA" id="ARBA00001971"/>
    </source>
</evidence>
<sequence>MLAIFVGISVLWLLQRGIRALLHKSTLKNIPGPPASSWLTGSFHQLAAHNGWDFHRNISETYGGVARIKGLLGADMLYVHDPKLLHHILVKELDIFEEQDLFIEANRLFFGEGVLASLGDRHRMHRKMLSPMFAPQHLRELTPIFYTVARKVQKAYCSVVANGPQEVDVVSWNTRVALELIAQAGLDYTFDTLEVDSKPHPYAIAAKELAPAATDSWIQLVQKIALPIIPRLGPPKFRRWLLDVLPLAPLHKVRDIVDTLHNTSVEIYESKKRAFESGKASSLTKDIISMILQENAETPMEERLSEKEILGQITAVTFAATDTTSNTISRILCLLADHKDIQLRLRTEIREARRANHDHDLEYEELLALPLLDAVVKETLRVFPPVTNLSRIAREDSVLPLWQPIKGLDGTQITEIPVEKGTEIHFSILASNRDPQTWGPDSYEWKPDRWLQPLPEALLDAKIPGVFSHLMTFIGGGRSCLGFKFSELEMKVVLTLLLDKLEFTPTGKKIVWVMSNISTPNVEGSPDPVPKIPIIISRAD</sequence>
<evidence type="ECO:0000256" key="7">
    <source>
        <dbReference type="ARBA" id="ARBA00022723"/>
    </source>
</evidence>
<dbReference type="GO" id="GO:0016020">
    <property type="term" value="C:membrane"/>
    <property type="evidence" value="ECO:0007669"/>
    <property type="project" value="UniProtKB-SubCell"/>
</dbReference>
<keyword evidence="8" id="KW-1133">Transmembrane helix</keyword>
<dbReference type="PRINTS" id="PR00385">
    <property type="entry name" value="P450"/>
</dbReference>
<dbReference type="CDD" id="cd11069">
    <property type="entry name" value="CYP_FUM15-like"/>
    <property type="match status" value="1"/>
</dbReference>
<evidence type="ECO:0000256" key="11">
    <source>
        <dbReference type="ARBA" id="ARBA00023033"/>
    </source>
</evidence>
<evidence type="ECO:0000313" key="16">
    <source>
        <dbReference type="Proteomes" id="UP000567179"/>
    </source>
</evidence>
<evidence type="ECO:0000256" key="3">
    <source>
        <dbReference type="ARBA" id="ARBA00004721"/>
    </source>
</evidence>
<keyword evidence="10 13" id="KW-0408">Iron</keyword>
<accession>A0A8H5F8L5</accession>
<comment type="subcellular location">
    <subcellularLocation>
        <location evidence="2">Membrane</location>
    </subcellularLocation>
</comment>
<comment type="cofactor">
    <cofactor evidence="1 13">
        <name>heme</name>
        <dbReference type="ChEBI" id="CHEBI:30413"/>
    </cofactor>
</comment>
<evidence type="ECO:0000256" key="6">
    <source>
        <dbReference type="ARBA" id="ARBA00022692"/>
    </source>
</evidence>
<dbReference type="SUPFAM" id="SSF48264">
    <property type="entry name" value="Cytochrome P450"/>
    <property type="match status" value="1"/>
</dbReference>
<dbReference type="PANTHER" id="PTHR24305">
    <property type="entry name" value="CYTOCHROME P450"/>
    <property type="match status" value="1"/>
</dbReference>
<keyword evidence="11" id="KW-0503">Monooxygenase</keyword>
<evidence type="ECO:0000256" key="8">
    <source>
        <dbReference type="ARBA" id="ARBA00022989"/>
    </source>
</evidence>
<dbReference type="GO" id="GO:0005506">
    <property type="term" value="F:iron ion binding"/>
    <property type="evidence" value="ECO:0007669"/>
    <property type="project" value="InterPro"/>
</dbReference>
<dbReference type="GO" id="GO:0016705">
    <property type="term" value="F:oxidoreductase activity, acting on paired donors, with incorporation or reduction of molecular oxygen"/>
    <property type="evidence" value="ECO:0007669"/>
    <property type="project" value="InterPro"/>
</dbReference>
<evidence type="ECO:0000256" key="4">
    <source>
        <dbReference type="ARBA" id="ARBA00010617"/>
    </source>
</evidence>
<dbReference type="Gene3D" id="1.10.630.10">
    <property type="entry name" value="Cytochrome P450"/>
    <property type="match status" value="1"/>
</dbReference>
<dbReference type="EMBL" id="JAACJJ010000014">
    <property type="protein sequence ID" value="KAF5327790.1"/>
    <property type="molecule type" value="Genomic_DNA"/>
</dbReference>
<feature type="binding site" description="axial binding residue" evidence="13">
    <location>
        <position position="480"/>
    </location>
    <ligand>
        <name>heme</name>
        <dbReference type="ChEBI" id="CHEBI:30413"/>
    </ligand>
    <ligandPart>
        <name>Fe</name>
        <dbReference type="ChEBI" id="CHEBI:18248"/>
    </ligandPart>
</feature>
<keyword evidence="7 13" id="KW-0479">Metal-binding</keyword>
<reference evidence="15 16" key="1">
    <citation type="journal article" date="2020" name="ISME J.">
        <title>Uncovering the hidden diversity of litter-decomposition mechanisms in mushroom-forming fungi.</title>
        <authorList>
            <person name="Floudas D."/>
            <person name="Bentzer J."/>
            <person name="Ahren D."/>
            <person name="Johansson T."/>
            <person name="Persson P."/>
            <person name="Tunlid A."/>
        </authorList>
    </citation>
    <scope>NUCLEOTIDE SEQUENCE [LARGE SCALE GENOMIC DNA]</scope>
    <source>
        <strain evidence="15 16">CBS 101986</strain>
    </source>
</reference>
<evidence type="ECO:0000313" key="15">
    <source>
        <dbReference type="EMBL" id="KAF5327790.1"/>
    </source>
</evidence>
<keyword evidence="6" id="KW-0812">Transmembrane</keyword>
<dbReference type="OrthoDB" id="1470350at2759"/>
<dbReference type="GO" id="GO:0020037">
    <property type="term" value="F:heme binding"/>
    <property type="evidence" value="ECO:0007669"/>
    <property type="project" value="InterPro"/>
</dbReference>
<evidence type="ECO:0000256" key="2">
    <source>
        <dbReference type="ARBA" id="ARBA00004370"/>
    </source>
</evidence>
<evidence type="ECO:0000256" key="14">
    <source>
        <dbReference type="SAM" id="SignalP"/>
    </source>
</evidence>